<dbReference type="InterPro" id="IPR020846">
    <property type="entry name" value="MFS_dom"/>
</dbReference>
<keyword evidence="11" id="KW-1185">Reference proteome</keyword>
<reference evidence="11" key="2">
    <citation type="submission" date="2015-04" db="EMBL/GenBank/DDBJ databases">
        <title>Complete genome sequence of Salinicoccus halodurans strain H3B36, isolated from the Qaidam basin of China.</title>
        <authorList>
            <person name="Ma Y."/>
            <person name="Jiang K."/>
            <person name="Xue Y."/>
        </authorList>
    </citation>
    <scope>NUCLEOTIDE SEQUENCE [LARGE SCALE GENOMIC DNA]</scope>
    <source>
        <strain evidence="11">H3B36</strain>
    </source>
</reference>
<evidence type="ECO:0000313" key="11">
    <source>
        <dbReference type="Proteomes" id="UP000034029"/>
    </source>
</evidence>
<accession>A0A0F7D530</accession>
<keyword evidence="5" id="KW-0445">Lipid transport</keyword>
<keyword evidence="6 7" id="KW-0472">Membrane</keyword>
<dbReference type="Gene3D" id="1.20.1250.20">
    <property type="entry name" value="MFS general substrate transporter like domains"/>
    <property type="match status" value="1"/>
</dbReference>
<protein>
    <submittedName>
        <fullName evidence="9 10">MFS transporter</fullName>
    </submittedName>
</protein>
<keyword evidence="4 7" id="KW-1133">Transmembrane helix</keyword>
<evidence type="ECO:0000256" key="5">
    <source>
        <dbReference type="ARBA" id="ARBA00023055"/>
    </source>
</evidence>
<feature type="transmembrane region" description="Helical" evidence="7">
    <location>
        <begin position="60"/>
        <end position="80"/>
    </location>
</feature>
<dbReference type="OrthoDB" id="9768783at2"/>
<reference evidence="9 11" key="1">
    <citation type="journal article" date="2015" name="Int. J. Syst. Evol. Microbiol.">
        <title>Complete genome sequence of Salinicoccus halodurans H3B36, isolated from the Qaidam Basin in China.</title>
        <authorList>
            <person name="Jiang K."/>
            <person name="Xue Y."/>
            <person name="Ma Y."/>
        </authorList>
    </citation>
    <scope>NUCLEOTIDE SEQUENCE [LARGE SCALE GENOMIC DNA]</scope>
    <source>
        <strain evidence="9 11">H3B36</strain>
    </source>
</reference>
<dbReference type="KEGG" id="shv:AAT16_05100"/>
<organism evidence="10 12">
    <name type="scientific">Salinicoccus halodurans</name>
    <dbReference type="NCBI Taxonomy" id="407035"/>
    <lineage>
        <taxon>Bacteria</taxon>
        <taxon>Bacillati</taxon>
        <taxon>Bacillota</taxon>
        <taxon>Bacilli</taxon>
        <taxon>Bacillales</taxon>
        <taxon>Staphylococcaceae</taxon>
        <taxon>Salinicoccus</taxon>
    </lineage>
</organism>
<evidence type="ECO:0000256" key="7">
    <source>
        <dbReference type="SAM" id="Phobius"/>
    </source>
</evidence>
<feature type="transmembrane region" description="Helical" evidence="7">
    <location>
        <begin position="244"/>
        <end position="266"/>
    </location>
</feature>
<comment type="subcellular location">
    <subcellularLocation>
        <location evidence="1">Cell membrane</location>
        <topology evidence="1">Multi-pass membrane protein</topology>
    </subcellularLocation>
</comment>
<evidence type="ECO:0000256" key="2">
    <source>
        <dbReference type="ARBA" id="ARBA00022448"/>
    </source>
</evidence>
<feature type="transmembrane region" description="Helical" evidence="7">
    <location>
        <begin position="311"/>
        <end position="330"/>
    </location>
</feature>
<dbReference type="PROSITE" id="PS50850">
    <property type="entry name" value="MFS"/>
    <property type="match status" value="2"/>
</dbReference>
<feature type="domain" description="Major facilitator superfamily (MFS) profile" evidence="8">
    <location>
        <begin position="1"/>
        <end position="216"/>
    </location>
</feature>
<dbReference type="PANTHER" id="PTHR23519:SF1">
    <property type="entry name" value="AUTOPHAGY-RELATED PROTEIN 22"/>
    <property type="match status" value="1"/>
</dbReference>
<dbReference type="InterPro" id="IPR024671">
    <property type="entry name" value="Atg22-like"/>
</dbReference>
<keyword evidence="2" id="KW-0813">Transport</keyword>
<feature type="transmembrane region" description="Helical" evidence="7">
    <location>
        <begin position="336"/>
        <end position="357"/>
    </location>
</feature>
<evidence type="ECO:0000313" key="10">
    <source>
        <dbReference type="EMBL" id="SFK53779.1"/>
    </source>
</evidence>
<evidence type="ECO:0000259" key="8">
    <source>
        <dbReference type="PROSITE" id="PS50850"/>
    </source>
</evidence>
<dbReference type="GO" id="GO:0022857">
    <property type="term" value="F:transmembrane transporter activity"/>
    <property type="evidence" value="ECO:0007669"/>
    <property type="project" value="InterPro"/>
</dbReference>
<evidence type="ECO:0000313" key="9">
    <source>
        <dbReference type="EMBL" id="AKG75270.1"/>
    </source>
</evidence>
<dbReference type="GO" id="GO:0005886">
    <property type="term" value="C:plasma membrane"/>
    <property type="evidence" value="ECO:0007669"/>
    <property type="project" value="UniProtKB-SubCell"/>
</dbReference>
<feature type="transmembrane region" description="Helical" evidence="7">
    <location>
        <begin position="278"/>
        <end position="299"/>
    </location>
</feature>
<feature type="transmembrane region" description="Helical" evidence="7">
    <location>
        <begin position="369"/>
        <end position="395"/>
    </location>
</feature>
<dbReference type="InterPro" id="IPR036259">
    <property type="entry name" value="MFS_trans_sf"/>
</dbReference>
<dbReference type="Pfam" id="PF11700">
    <property type="entry name" value="ATG22"/>
    <property type="match status" value="1"/>
</dbReference>
<dbReference type="AlphaFoldDB" id="A0A0F7D530"/>
<dbReference type="EMBL" id="FOTB01000001">
    <property type="protein sequence ID" value="SFK53779.1"/>
    <property type="molecule type" value="Genomic_DNA"/>
</dbReference>
<feature type="transmembrane region" description="Helical" evidence="7">
    <location>
        <begin position="192"/>
        <end position="212"/>
    </location>
</feature>
<name>A0A0F7D530_9STAP</name>
<gene>
    <name evidence="9" type="ORF">AAT16_05100</name>
    <name evidence="10" type="ORF">SAMN05216235_0258</name>
</gene>
<dbReference type="EMBL" id="CP011366">
    <property type="protein sequence ID" value="AKG75270.1"/>
    <property type="molecule type" value="Genomic_DNA"/>
</dbReference>
<evidence type="ECO:0000313" key="12">
    <source>
        <dbReference type="Proteomes" id="UP000183090"/>
    </source>
</evidence>
<evidence type="ECO:0000256" key="4">
    <source>
        <dbReference type="ARBA" id="ARBA00022989"/>
    </source>
</evidence>
<dbReference type="GO" id="GO:0006869">
    <property type="term" value="P:lipid transport"/>
    <property type="evidence" value="ECO:0007669"/>
    <property type="project" value="UniProtKB-KW"/>
</dbReference>
<evidence type="ECO:0000256" key="3">
    <source>
        <dbReference type="ARBA" id="ARBA00022692"/>
    </source>
</evidence>
<dbReference type="Proteomes" id="UP000034029">
    <property type="component" value="Chromosome"/>
</dbReference>
<dbReference type="SUPFAM" id="SSF103473">
    <property type="entry name" value="MFS general substrate transporter"/>
    <property type="match status" value="1"/>
</dbReference>
<feature type="transmembrane region" description="Helical" evidence="7">
    <location>
        <begin position="159"/>
        <end position="186"/>
    </location>
</feature>
<feature type="transmembrane region" description="Helical" evidence="7">
    <location>
        <begin position="12"/>
        <end position="40"/>
    </location>
</feature>
<dbReference type="RefSeq" id="WP_046791457.1">
    <property type="nucleotide sequence ID" value="NZ_CP011366.1"/>
</dbReference>
<proteinExistence type="predicted"/>
<evidence type="ECO:0000256" key="1">
    <source>
        <dbReference type="ARBA" id="ARBA00004651"/>
    </source>
</evidence>
<feature type="transmembrane region" description="Helical" evidence="7">
    <location>
        <begin position="92"/>
        <end position="112"/>
    </location>
</feature>
<feature type="domain" description="Major facilitator superfamily (MFS) profile" evidence="8">
    <location>
        <begin position="245"/>
        <end position="434"/>
    </location>
</feature>
<dbReference type="Proteomes" id="UP000183090">
    <property type="component" value="Unassembled WGS sequence"/>
</dbReference>
<reference evidence="10 12" key="3">
    <citation type="submission" date="2016-10" db="EMBL/GenBank/DDBJ databases">
        <authorList>
            <person name="Varghese N."/>
            <person name="Submissions S."/>
        </authorList>
    </citation>
    <scope>NUCLEOTIDE SEQUENCE [LARGE SCALE GENOMIC DNA]</scope>
    <source>
        <strain evidence="10 12">CGMCC 1.6501</strain>
    </source>
</reference>
<keyword evidence="3 7" id="KW-0812">Transmembrane</keyword>
<feature type="transmembrane region" description="Helical" evidence="7">
    <location>
        <begin position="118"/>
        <end position="139"/>
    </location>
</feature>
<dbReference type="PANTHER" id="PTHR23519">
    <property type="entry name" value="AUTOPHAGY-RELATED PROTEIN 22"/>
    <property type="match status" value="1"/>
</dbReference>
<evidence type="ECO:0000256" key="6">
    <source>
        <dbReference type="ARBA" id="ARBA00023136"/>
    </source>
</evidence>
<dbReference type="InterPro" id="IPR050495">
    <property type="entry name" value="ATG22/LtaA_families"/>
</dbReference>
<sequence>MKEQSRSPIQLYLTLPILAWSLFDFANTIFSANIVTLFFPQYITEMVGTDPRLEQIASTIIAYANAVSAMLLILFSPLYGVTMDRTGRRKKYVMVFTLMCVAATIMMGIFGGTDSETWLGLPNGLILTIILFVFAKFCFSSGNVFYDGMLSGLGNRREIPLISGFGVALGYLGTLFGIFSVILLIGDAPTHHTFWLSGILFLIFALPIFFINKDRRVPPKPKQPFIKGYRDIYRTFKEARQYPSIFFFMIAYFFVNDALATAIAMMQPYATTVVGFEAGAFLVIFMVATAFSIIGAIVFSFINRTIGSKKTFLSIAILLAVAIVIAAVPLPMWTFWIAACLFGIAMGSTWVVSRTMIIELAPPGREGQFFGLFAFSAKMSAIIGPFVYGSITLLLADYGTIASRIAITSLIVMILIGIFFHMKVKEEPPEAVRQ</sequence>
<feature type="transmembrane region" description="Helical" evidence="7">
    <location>
        <begin position="401"/>
        <end position="420"/>
    </location>
</feature>